<proteinExistence type="predicted"/>
<feature type="compositionally biased region" description="Polar residues" evidence="2">
    <location>
        <begin position="71"/>
        <end position="84"/>
    </location>
</feature>
<reference evidence="3" key="1">
    <citation type="submission" date="2020-08" db="EMBL/GenBank/DDBJ databases">
        <title>Chromosome-level assembly of Southern catfish (Silurus meridionalis) provides insights into visual adaptation to the nocturnal and benthic lifestyles.</title>
        <authorList>
            <person name="Zhang Y."/>
            <person name="Wang D."/>
            <person name="Peng Z."/>
        </authorList>
    </citation>
    <scope>NUCLEOTIDE SEQUENCE</scope>
    <source>
        <strain evidence="3">SWU-2019-XX</strain>
        <tissue evidence="3">Muscle</tissue>
    </source>
</reference>
<dbReference type="AlphaFoldDB" id="A0A8T0ATC1"/>
<feature type="region of interest" description="Disordered" evidence="2">
    <location>
        <begin position="64"/>
        <end position="153"/>
    </location>
</feature>
<dbReference type="OrthoDB" id="8958408at2759"/>
<feature type="coiled-coil region" evidence="1">
    <location>
        <begin position="21"/>
        <end position="48"/>
    </location>
</feature>
<feature type="compositionally biased region" description="Basic and acidic residues" evidence="2">
    <location>
        <begin position="138"/>
        <end position="153"/>
    </location>
</feature>
<dbReference type="Proteomes" id="UP000606274">
    <property type="component" value="Unassembled WGS sequence"/>
</dbReference>
<dbReference type="EMBL" id="JABFDY010000016">
    <property type="protein sequence ID" value="KAF7696343.1"/>
    <property type="molecule type" value="Genomic_DNA"/>
</dbReference>
<feature type="compositionally biased region" description="Basic residues" evidence="2">
    <location>
        <begin position="127"/>
        <end position="137"/>
    </location>
</feature>
<comment type="caution">
    <text evidence="3">The sequence shown here is derived from an EMBL/GenBank/DDBJ whole genome shotgun (WGS) entry which is preliminary data.</text>
</comment>
<keyword evidence="4" id="KW-1185">Reference proteome</keyword>
<name>A0A8T0ATC1_SILME</name>
<sequence length="153" mass="17483">MESAGVGETQQDVLFEVLSHCRFLHAAVQRLEQKIDKLQIQYRKLERSGEVNVAAGGDQLSWSLAQRLGPSPQTKAQKNRTWTQDAAAVVPQSVSGKRSKRRRRRAQRVNRETKVEDAGAPRDNEKKKKRLRKPRKRHAEDRAEPEAHREAGE</sequence>
<keyword evidence="1" id="KW-0175">Coiled coil</keyword>
<evidence type="ECO:0000256" key="1">
    <source>
        <dbReference type="SAM" id="Coils"/>
    </source>
</evidence>
<feature type="compositionally biased region" description="Basic residues" evidence="2">
    <location>
        <begin position="97"/>
        <end position="108"/>
    </location>
</feature>
<evidence type="ECO:0000256" key="2">
    <source>
        <dbReference type="SAM" id="MobiDB-lite"/>
    </source>
</evidence>
<accession>A0A8T0ATC1</accession>
<evidence type="ECO:0000313" key="3">
    <source>
        <dbReference type="EMBL" id="KAF7696343.1"/>
    </source>
</evidence>
<evidence type="ECO:0000313" key="4">
    <source>
        <dbReference type="Proteomes" id="UP000606274"/>
    </source>
</evidence>
<organism evidence="3 4">
    <name type="scientific">Silurus meridionalis</name>
    <name type="common">Southern catfish</name>
    <name type="synonym">Silurus soldatovi meridionalis</name>
    <dbReference type="NCBI Taxonomy" id="175797"/>
    <lineage>
        <taxon>Eukaryota</taxon>
        <taxon>Metazoa</taxon>
        <taxon>Chordata</taxon>
        <taxon>Craniata</taxon>
        <taxon>Vertebrata</taxon>
        <taxon>Euteleostomi</taxon>
        <taxon>Actinopterygii</taxon>
        <taxon>Neopterygii</taxon>
        <taxon>Teleostei</taxon>
        <taxon>Ostariophysi</taxon>
        <taxon>Siluriformes</taxon>
        <taxon>Siluridae</taxon>
        <taxon>Silurus</taxon>
    </lineage>
</organism>
<gene>
    <name evidence="3" type="ORF">HF521_006437</name>
</gene>
<feature type="compositionally biased region" description="Basic and acidic residues" evidence="2">
    <location>
        <begin position="109"/>
        <end position="126"/>
    </location>
</feature>
<protein>
    <submittedName>
        <fullName evidence="3">Uncharacterized protein</fullName>
    </submittedName>
</protein>